<reference evidence="8 9" key="1">
    <citation type="submission" date="2024-12" db="EMBL/GenBank/DDBJ databases">
        <title>The unique morphological basis and parallel evolutionary history of personate flowers in Penstemon.</title>
        <authorList>
            <person name="Depatie T.H."/>
            <person name="Wessinger C.A."/>
        </authorList>
    </citation>
    <scope>NUCLEOTIDE SEQUENCE [LARGE SCALE GENOMIC DNA]</scope>
    <source>
        <strain evidence="8">WTNN_2</strain>
        <tissue evidence="8">Leaf</tissue>
    </source>
</reference>
<dbReference type="CDD" id="cd14066">
    <property type="entry name" value="STKc_IRAK"/>
    <property type="match status" value="1"/>
</dbReference>
<dbReference type="InterPro" id="IPR000719">
    <property type="entry name" value="Prot_kinase_dom"/>
</dbReference>
<dbReference type="InterPro" id="IPR008271">
    <property type="entry name" value="Ser/Thr_kinase_AS"/>
</dbReference>
<dbReference type="Gene3D" id="3.30.200.20">
    <property type="entry name" value="Phosphorylase Kinase, domain 1"/>
    <property type="match status" value="1"/>
</dbReference>
<dbReference type="GO" id="GO:0061630">
    <property type="term" value="F:ubiquitin protein ligase activity"/>
    <property type="evidence" value="ECO:0007669"/>
    <property type="project" value="UniProtKB-EC"/>
</dbReference>
<dbReference type="GO" id="GO:0005524">
    <property type="term" value="F:ATP binding"/>
    <property type="evidence" value="ECO:0007669"/>
    <property type="project" value="UniProtKB-KW"/>
</dbReference>
<protein>
    <recommendedName>
        <fullName evidence="2">RING-type E3 ubiquitin transferase</fullName>
        <ecNumber evidence="2">2.3.2.27</ecNumber>
    </recommendedName>
</protein>
<comment type="caution">
    <text evidence="8">The sequence shown here is derived from an EMBL/GenBank/DDBJ whole genome shotgun (WGS) entry which is preliminary data.</text>
</comment>
<dbReference type="EC" id="2.3.2.27" evidence="2"/>
<evidence type="ECO:0000256" key="4">
    <source>
        <dbReference type="ARBA" id="ARBA00022786"/>
    </source>
</evidence>
<keyword evidence="3" id="KW-0547">Nucleotide-binding</keyword>
<feature type="compositionally biased region" description="Polar residues" evidence="6">
    <location>
        <begin position="757"/>
        <end position="769"/>
    </location>
</feature>
<dbReference type="PANTHER" id="PTHR45647">
    <property type="entry name" value="OS02G0152300 PROTEIN"/>
    <property type="match status" value="1"/>
</dbReference>
<dbReference type="Pfam" id="PF00582">
    <property type="entry name" value="Usp"/>
    <property type="match status" value="1"/>
</dbReference>
<dbReference type="SMART" id="SM00220">
    <property type="entry name" value="S_TKc"/>
    <property type="match status" value="1"/>
</dbReference>
<dbReference type="Pfam" id="PF00069">
    <property type="entry name" value="Pkinase"/>
    <property type="match status" value="1"/>
</dbReference>
<dbReference type="CDD" id="cd01989">
    <property type="entry name" value="USP_STK_Ubox_N"/>
    <property type="match status" value="1"/>
</dbReference>
<feature type="region of interest" description="Disordered" evidence="6">
    <location>
        <begin position="184"/>
        <end position="227"/>
    </location>
</feature>
<dbReference type="InterPro" id="IPR051348">
    <property type="entry name" value="U-box_ubiquitin_ligases"/>
</dbReference>
<proteinExistence type="predicted"/>
<accession>A0ABD3TUF8</accession>
<dbReference type="Gene3D" id="1.10.510.10">
    <property type="entry name" value="Transferase(Phosphotransferase) domain 1"/>
    <property type="match status" value="1"/>
</dbReference>
<dbReference type="SUPFAM" id="SSF56112">
    <property type="entry name" value="Protein kinase-like (PK-like)"/>
    <property type="match status" value="1"/>
</dbReference>
<organism evidence="8 9">
    <name type="scientific">Penstemon smallii</name>
    <dbReference type="NCBI Taxonomy" id="265156"/>
    <lineage>
        <taxon>Eukaryota</taxon>
        <taxon>Viridiplantae</taxon>
        <taxon>Streptophyta</taxon>
        <taxon>Embryophyta</taxon>
        <taxon>Tracheophyta</taxon>
        <taxon>Spermatophyta</taxon>
        <taxon>Magnoliopsida</taxon>
        <taxon>eudicotyledons</taxon>
        <taxon>Gunneridae</taxon>
        <taxon>Pentapetalae</taxon>
        <taxon>asterids</taxon>
        <taxon>lamiids</taxon>
        <taxon>Lamiales</taxon>
        <taxon>Plantaginaceae</taxon>
        <taxon>Cheloneae</taxon>
        <taxon>Penstemon</taxon>
    </lineage>
</organism>
<dbReference type="FunFam" id="3.30.200.20:FF:000162">
    <property type="entry name" value="Adenine nucleotide alpha hydrolase-like domain kinase"/>
    <property type="match status" value="1"/>
</dbReference>
<evidence type="ECO:0000256" key="1">
    <source>
        <dbReference type="ARBA" id="ARBA00000900"/>
    </source>
</evidence>
<dbReference type="InterPro" id="IPR006016">
    <property type="entry name" value="UspA"/>
</dbReference>
<evidence type="ECO:0000259" key="7">
    <source>
        <dbReference type="PROSITE" id="PS50011"/>
    </source>
</evidence>
<evidence type="ECO:0000256" key="5">
    <source>
        <dbReference type="ARBA" id="ARBA00022840"/>
    </source>
</evidence>
<dbReference type="PANTHER" id="PTHR45647:SF51">
    <property type="entry name" value="PROTEIN KINASE SUPERFAMILY PROTEIN"/>
    <property type="match status" value="1"/>
</dbReference>
<dbReference type="InterPro" id="IPR014729">
    <property type="entry name" value="Rossmann-like_a/b/a_fold"/>
</dbReference>
<evidence type="ECO:0000256" key="6">
    <source>
        <dbReference type="SAM" id="MobiDB-lite"/>
    </source>
</evidence>
<sequence>MANHEPSNLSDDGVPIPVAVAIDRDKNSQYAVKWAVDNLNLKNNQIILVHVSTQKNSHHRVIWCGAEDVSKEGHPPTRAEIQQLFLPYRGFCARKGIRAKEVILHDLDIASALCEYIKDNSVTTIILGASNRSALARAFGNSDVPTVIGKSAPDSCSVYVVTKGKSVKIKSAIDPLTPDSATKSSPYLAFSPDSTSSTNQGSWRGSASDHSSSDGSKNTSLLNSANNSREFHQITPKESNESLLDLSYSASGSSELSYKQNFQSDVSYEQLDQPRILDLSRSSTSSQTTEIEDELKRLKLELMQITEKYKVACHETSTAREKVRDIVQWKSDGSKLEEAVHAQDAALAIVERERQKCKVAVDVANKAQRIAELESEKRKHAELKFKHEYEEKQKAIDALGRSVVRYRRYSINEIEVATDYFTDSAKIGEGSYGPVYKATLDHTPVAIKVLRPDMSQGQQQFQREVEVLSRMRHPNMVILLGACPEYGCLVYEYMENGSLEDRLDRLNETPPLPWSVRFRIAAEIATTLNFLHHTKPEPLVHRDLKPANILLDKNYVSKISDVGLARLVPPSIPDTITQYRMTAAAGTFCYIDPEYQQTGLLGTKSDIYSLGVMLLQIITAKAPMGLTHIVESAIENGHFAEVLDQTLKDWPVEEALSYAKLALKCCELRRRDRPDLNSVILPELERLKDLGSKSNTQSRYCYMYSQGSFEDYSSSSQASQSRFDYTNSEDQSYEGSLYTSQETRNTDSETQTDDQSRSAGTITSFETMD</sequence>
<feature type="region of interest" description="Disordered" evidence="6">
    <location>
        <begin position="720"/>
        <end position="769"/>
    </location>
</feature>
<gene>
    <name evidence="8" type="ORF">ACJIZ3_025385</name>
</gene>
<evidence type="ECO:0000256" key="2">
    <source>
        <dbReference type="ARBA" id="ARBA00012483"/>
    </source>
</evidence>
<keyword evidence="9" id="KW-1185">Reference proteome</keyword>
<dbReference type="PROSITE" id="PS00108">
    <property type="entry name" value="PROTEIN_KINASE_ST"/>
    <property type="match status" value="1"/>
</dbReference>
<dbReference type="EMBL" id="JBJXBP010000003">
    <property type="protein sequence ID" value="KAL3840794.1"/>
    <property type="molecule type" value="Genomic_DNA"/>
</dbReference>
<dbReference type="InterPro" id="IPR011009">
    <property type="entry name" value="Kinase-like_dom_sf"/>
</dbReference>
<name>A0ABD3TUF8_9LAMI</name>
<evidence type="ECO:0000256" key="3">
    <source>
        <dbReference type="ARBA" id="ARBA00022741"/>
    </source>
</evidence>
<evidence type="ECO:0000313" key="9">
    <source>
        <dbReference type="Proteomes" id="UP001634393"/>
    </source>
</evidence>
<keyword evidence="5" id="KW-0067">ATP-binding</keyword>
<dbReference type="PROSITE" id="PS50011">
    <property type="entry name" value="PROTEIN_KINASE_DOM"/>
    <property type="match status" value="1"/>
</dbReference>
<keyword evidence="4" id="KW-0833">Ubl conjugation pathway</keyword>
<dbReference type="Gene3D" id="3.40.50.620">
    <property type="entry name" value="HUPs"/>
    <property type="match status" value="1"/>
</dbReference>
<comment type="catalytic activity">
    <reaction evidence="1">
        <text>S-ubiquitinyl-[E2 ubiquitin-conjugating enzyme]-L-cysteine + [acceptor protein]-L-lysine = [E2 ubiquitin-conjugating enzyme]-L-cysteine + N(6)-ubiquitinyl-[acceptor protein]-L-lysine.</text>
        <dbReference type="EC" id="2.3.2.27"/>
    </reaction>
</comment>
<dbReference type="Proteomes" id="UP001634393">
    <property type="component" value="Unassembled WGS sequence"/>
</dbReference>
<dbReference type="SUPFAM" id="SSF52402">
    <property type="entry name" value="Adenine nucleotide alpha hydrolases-like"/>
    <property type="match status" value="1"/>
</dbReference>
<feature type="compositionally biased region" description="Low complexity" evidence="6">
    <location>
        <begin position="201"/>
        <end position="220"/>
    </location>
</feature>
<feature type="domain" description="Protein kinase" evidence="7">
    <location>
        <begin position="421"/>
        <end position="687"/>
    </location>
</feature>
<evidence type="ECO:0000313" key="8">
    <source>
        <dbReference type="EMBL" id="KAL3840794.1"/>
    </source>
</evidence>
<dbReference type="AlphaFoldDB" id="A0ABD3TUF8"/>
<feature type="compositionally biased region" description="Polar residues" evidence="6">
    <location>
        <begin position="722"/>
        <end position="743"/>
    </location>
</feature>